<organism evidence="2 3">
    <name type="scientific">Parasphingorhabdus halotolerans</name>
    <dbReference type="NCBI Taxonomy" id="2725558"/>
    <lineage>
        <taxon>Bacteria</taxon>
        <taxon>Pseudomonadati</taxon>
        <taxon>Pseudomonadota</taxon>
        <taxon>Alphaproteobacteria</taxon>
        <taxon>Sphingomonadales</taxon>
        <taxon>Sphingomonadaceae</taxon>
        <taxon>Parasphingorhabdus</taxon>
    </lineage>
</organism>
<dbReference type="InterPro" id="IPR050312">
    <property type="entry name" value="IolE/XylAMocC-like"/>
</dbReference>
<gene>
    <name evidence="2" type="ORF">HF685_13680</name>
</gene>
<dbReference type="Pfam" id="PF01261">
    <property type="entry name" value="AP_endonuc_2"/>
    <property type="match status" value="1"/>
</dbReference>
<dbReference type="SUPFAM" id="SSF51658">
    <property type="entry name" value="Xylose isomerase-like"/>
    <property type="match status" value="1"/>
</dbReference>
<dbReference type="AlphaFoldDB" id="A0A6H2DPT2"/>
<feature type="domain" description="Xylose isomerase-like TIM barrel" evidence="1">
    <location>
        <begin position="97"/>
        <end position="242"/>
    </location>
</feature>
<keyword evidence="3" id="KW-1185">Reference proteome</keyword>
<evidence type="ECO:0000259" key="1">
    <source>
        <dbReference type="Pfam" id="PF01261"/>
    </source>
</evidence>
<dbReference type="PANTHER" id="PTHR12110:SF48">
    <property type="entry name" value="BLL3656 PROTEIN"/>
    <property type="match status" value="1"/>
</dbReference>
<dbReference type="GO" id="GO:0016853">
    <property type="term" value="F:isomerase activity"/>
    <property type="evidence" value="ECO:0007669"/>
    <property type="project" value="UniProtKB-KW"/>
</dbReference>
<evidence type="ECO:0000313" key="2">
    <source>
        <dbReference type="EMBL" id="QJB70208.1"/>
    </source>
</evidence>
<accession>A0A6H2DPT2</accession>
<dbReference type="KEGG" id="phao:HF685_13680"/>
<dbReference type="Proteomes" id="UP000501600">
    <property type="component" value="Chromosome"/>
</dbReference>
<dbReference type="InterPro" id="IPR013022">
    <property type="entry name" value="Xyl_isomerase-like_TIM-brl"/>
</dbReference>
<dbReference type="PANTHER" id="PTHR12110">
    <property type="entry name" value="HYDROXYPYRUVATE ISOMERASE"/>
    <property type="match status" value="1"/>
</dbReference>
<dbReference type="Gene3D" id="3.20.20.150">
    <property type="entry name" value="Divalent-metal-dependent TIM barrel enzymes"/>
    <property type="match status" value="1"/>
</dbReference>
<keyword evidence="2" id="KW-0413">Isomerase</keyword>
<dbReference type="RefSeq" id="WP_168820474.1">
    <property type="nucleotide sequence ID" value="NZ_CP051217.1"/>
</dbReference>
<dbReference type="InterPro" id="IPR036237">
    <property type="entry name" value="Xyl_isomerase-like_sf"/>
</dbReference>
<reference evidence="2 3" key="1">
    <citation type="submission" date="2020-04" db="EMBL/GenBank/DDBJ databases">
        <title>Genome sequence for Sphingorhabdus sp. strain M1.</title>
        <authorList>
            <person name="Park S.-J."/>
        </authorList>
    </citation>
    <scope>NUCLEOTIDE SEQUENCE [LARGE SCALE GENOMIC DNA]</scope>
    <source>
        <strain evidence="2 3">JK6</strain>
    </source>
</reference>
<sequence>MTQILSLAAGTLPEFQPAQVADAAGQAGFSHVGFTIEADKWDTGAMKATKTAIAAQSLSVLDVEVLWIPEGGQVGDEHHLIIDAGMELGASNALVVSAEPDKDRTADALHQLCEWADPGNMRVALEFLMITAVQSMDDALSIIQRADHSAAALLIDTIHFQRAGHQPNELENVDPRLLPYSQICDGNLACEASFEHYLEDAIDLRSAPGEGELPVNEILRALPANVPLSLEVRSKAYREQYPDAAERAEAVRAQSLRYFDAIGVSVS</sequence>
<proteinExistence type="predicted"/>
<protein>
    <submittedName>
        <fullName evidence="2">Sugar phosphate isomerase/epimerase</fullName>
    </submittedName>
</protein>
<name>A0A6H2DPT2_9SPHN</name>
<evidence type="ECO:0000313" key="3">
    <source>
        <dbReference type="Proteomes" id="UP000501600"/>
    </source>
</evidence>
<dbReference type="EMBL" id="CP051217">
    <property type="protein sequence ID" value="QJB70208.1"/>
    <property type="molecule type" value="Genomic_DNA"/>
</dbReference>